<feature type="region of interest" description="Disordered" evidence="1">
    <location>
        <begin position="1"/>
        <end position="57"/>
    </location>
</feature>
<evidence type="ECO:0000313" key="3">
    <source>
        <dbReference type="Proteomes" id="UP000749646"/>
    </source>
</evidence>
<dbReference type="EMBL" id="JAAAHW010006874">
    <property type="protein sequence ID" value="KAF9953847.1"/>
    <property type="molecule type" value="Genomic_DNA"/>
</dbReference>
<gene>
    <name evidence="2" type="ORF">BGZ65_004420</name>
</gene>
<protein>
    <submittedName>
        <fullName evidence="2">Uncharacterized protein</fullName>
    </submittedName>
</protein>
<reference evidence="2" key="1">
    <citation type="journal article" date="2020" name="Fungal Divers.">
        <title>Resolving the Mortierellaceae phylogeny through synthesis of multi-gene phylogenetics and phylogenomics.</title>
        <authorList>
            <person name="Vandepol N."/>
            <person name="Liber J."/>
            <person name="Desiro A."/>
            <person name="Na H."/>
            <person name="Kennedy M."/>
            <person name="Barry K."/>
            <person name="Grigoriev I.V."/>
            <person name="Miller A.N."/>
            <person name="O'Donnell K."/>
            <person name="Stajich J.E."/>
            <person name="Bonito G."/>
        </authorList>
    </citation>
    <scope>NUCLEOTIDE SEQUENCE</scope>
    <source>
        <strain evidence="2">MES-2147</strain>
    </source>
</reference>
<feature type="compositionally biased region" description="Polar residues" evidence="1">
    <location>
        <begin position="1"/>
        <end position="16"/>
    </location>
</feature>
<keyword evidence="3" id="KW-1185">Reference proteome</keyword>
<name>A0A9P6LZB6_9FUNG</name>
<accession>A0A9P6LZB6</accession>
<comment type="caution">
    <text evidence="2">The sequence shown here is derived from an EMBL/GenBank/DDBJ whole genome shotgun (WGS) entry which is preliminary data.</text>
</comment>
<evidence type="ECO:0000313" key="2">
    <source>
        <dbReference type="EMBL" id="KAF9953847.1"/>
    </source>
</evidence>
<dbReference type="Proteomes" id="UP000749646">
    <property type="component" value="Unassembled WGS sequence"/>
</dbReference>
<organism evidence="2 3">
    <name type="scientific">Modicella reniformis</name>
    <dbReference type="NCBI Taxonomy" id="1440133"/>
    <lineage>
        <taxon>Eukaryota</taxon>
        <taxon>Fungi</taxon>
        <taxon>Fungi incertae sedis</taxon>
        <taxon>Mucoromycota</taxon>
        <taxon>Mortierellomycotina</taxon>
        <taxon>Mortierellomycetes</taxon>
        <taxon>Mortierellales</taxon>
        <taxon>Mortierellaceae</taxon>
        <taxon>Modicella</taxon>
    </lineage>
</organism>
<evidence type="ECO:0000256" key="1">
    <source>
        <dbReference type="SAM" id="MobiDB-lite"/>
    </source>
</evidence>
<feature type="compositionally biased region" description="Low complexity" evidence="1">
    <location>
        <begin position="32"/>
        <end position="44"/>
    </location>
</feature>
<dbReference type="AlphaFoldDB" id="A0A9P6LZB6"/>
<sequence>MSGQETQAAGIQQSMDQHFDQLQVDMARTESLQGQLVQGQQHGGISEETGSNYDAAAESLLQQNAKDELRKKQEEMLDLQRQTLDMLAVILSRVEALLTQTYELHEYPIPRLFIVLSKAMGLRDKFKRSFPDQFRLYFL</sequence>
<proteinExistence type="predicted"/>